<dbReference type="AlphaFoldDB" id="A0A432YUG9"/>
<accession>A0A432YUG9</accession>
<evidence type="ECO:0000313" key="1">
    <source>
        <dbReference type="EMBL" id="RUO66967.1"/>
    </source>
</evidence>
<dbReference type="OrthoDB" id="8479870at2"/>
<evidence type="ECO:0000313" key="2">
    <source>
        <dbReference type="Proteomes" id="UP000288058"/>
    </source>
</evidence>
<gene>
    <name evidence="1" type="ORF">CWI78_10680</name>
</gene>
<organism evidence="1 2">
    <name type="scientific">Idiomarina ramblicola</name>
    <dbReference type="NCBI Taxonomy" id="263724"/>
    <lineage>
        <taxon>Bacteria</taxon>
        <taxon>Pseudomonadati</taxon>
        <taxon>Pseudomonadota</taxon>
        <taxon>Gammaproteobacteria</taxon>
        <taxon>Alteromonadales</taxon>
        <taxon>Idiomarinaceae</taxon>
        <taxon>Idiomarina</taxon>
    </lineage>
</organism>
<protein>
    <submittedName>
        <fullName evidence="1">Uncharacterized protein</fullName>
    </submittedName>
</protein>
<dbReference type="Proteomes" id="UP000288058">
    <property type="component" value="Unassembled WGS sequence"/>
</dbReference>
<proteinExistence type="predicted"/>
<dbReference type="EMBL" id="PIQC01000008">
    <property type="protein sequence ID" value="RUO66967.1"/>
    <property type="molecule type" value="Genomic_DNA"/>
</dbReference>
<comment type="caution">
    <text evidence="1">The sequence shown here is derived from an EMBL/GenBank/DDBJ whole genome shotgun (WGS) entry which is preliminary data.</text>
</comment>
<reference evidence="2" key="1">
    <citation type="journal article" date="2018" name="Front. Microbiol.">
        <title>Genome-Based Analysis Reveals the Taxonomy and Diversity of the Family Idiomarinaceae.</title>
        <authorList>
            <person name="Liu Y."/>
            <person name="Lai Q."/>
            <person name="Shao Z."/>
        </authorList>
    </citation>
    <scope>NUCLEOTIDE SEQUENCE [LARGE SCALE GENOMIC DNA]</scope>
    <source>
        <strain evidence="2">R22</strain>
    </source>
</reference>
<sequence>MHPELKNVHDNMKRLGLGALAHANWHANFYSFENDKWYELSILQAAHAAEILIKARIAEEHPLLIFEQIPRSTQVDTEFLDFTSLTSKAKTIQYADLPERLWATTGIKLPNVELFKAFGAIRNSIQHFATPGDFEHSTNDLIYEVIDPFINDCWGLFAIDFCEDHEPYIYLIEGLIIGGTEFLVSPESIDSLKDVDFNWPANAYRNKMNKRFKEAGYIGPKL</sequence>
<dbReference type="RefSeq" id="WP_126782798.1">
    <property type="nucleotide sequence ID" value="NZ_PIQC01000008.1"/>
</dbReference>
<keyword evidence="2" id="KW-1185">Reference proteome</keyword>
<name>A0A432YUG9_9GAMM</name>